<organism evidence="4 5">
    <name type="scientific">Podospora didyma</name>
    <dbReference type="NCBI Taxonomy" id="330526"/>
    <lineage>
        <taxon>Eukaryota</taxon>
        <taxon>Fungi</taxon>
        <taxon>Dikarya</taxon>
        <taxon>Ascomycota</taxon>
        <taxon>Pezizomycotina</taxon>
        <taxon>Sordariomycetes</taxon>
        <taxon>Sordariomycetidae</taxon>
        <taxon>Sordariales</taxon>
        <taxon>Podosporaceae</taxon>
        <taxon>Podospora</taxon>
    </lineage>
</organism>
<evidence type="ECO:0000256" key="1">
    <source>
        <dbReference type="ARBA" id="ARBA00022574"/>
    </source>
</evidence>
<dbReference type="Proteomes" id="UP001285441">
    <property type="component" value="Unassembled WGS sequence"/>
</dbReference>
<dbReference type="Gene3D" id="2.130.10.10">
    <property type="entry name" value="YVTN repeat-like/Quinoprotein amine dehydrogenase"/>
    <property type="match status" value="1"/>
</dbReference>
<dbReference type="SMART" id="SM00320">
    <property type="entry name" value="WD40"/>
    <property type="match status" value="4"/>
</dbReference>
<protein>
    <submittedName>
        <fullName evidence="4">WD40-repeat-containing domain protein</fullName>
    </submittedName>
</protein>
<dbReference type="Pfam" id="PF00400">
    <property type="entry name" value="WD40"/>
    <property type="match status" value="2"/>
</dbReference>
<keyword evidence="5" id="KW-1185">Reference proteome</keyword>
<keyword evidence="1 3" id="KW-0853">WD repeat</keyword>
<dbReference type="PANTHER" id="PTHR10971">
    <property type="entry name" value="MRNA EXPORT FACTOR AND BUB3"/>
    <property type="match status" value="1"/>
</dbReference>
<dbReference type="InterPro" id="IPR036322">
    <property type="entry name" value="WD40_repeat_dom_sf"/>
</dbReference>
<reference evidence="4" key="1">
    <citation type="journal article" date="2023" name="Mol. Phylogenet. Evol.">
        <title>Genome-scale phylogeny and comparative genomics of the fungal order Sordariales.</title>
        <authorList>
            <person name="Hensen N."/>
            <person name="Bonometti L."/>
            <person name="Westerberg I."/>
            <person name="Brannstrom I.O."/>
            <person name="Guillou S."/>
            <person name="Cros-Aarteil S."/>
            <person name="Calhoun S."/>
            <person name="Haridas S."/>
            <person name="Kuo A."/>
            <person name="Mondo S."/>
            <person name="Pangilinan J."/>
            <person name="Riley R."/>
            <person name="LaButti K."/>
            <person name="Andreopoulos B."/>
            <person name="Lipzen A."/>
            <person name="Chen C."/>
            <person name="Yan M."/>
            <person name="Daum C."/>
            <person name="Ng V."/>
            <person name="Clum A."/>
            <person name="Steindorff A."/>
            <person name="Ohm R.A."/>
            <person name="Martin F."/>
            <person name="Silar P."/>
            <person name="Natvig D.O."/>
            <person name="Lalanne C."/>
            <person name="Gautier V."/>
            <person name="Ament-Velasquez S.L."/>
            <person name="Kruys A."/>
            <person name="Hutchinson M.I."/>
            <person name="Powell A.J."/>
            <person name="Barry K."/>
            <person name="Miller A.N."/>
            <person name="Grigoriev I.V."/>
            <person name="Debuchy R."/>
            <person name="Gladieux P."/>
            <person name="Hiltunen Thoren M."/>
            <person name="Johannesson H."/>
        </authorList>
    </citation>
    <scope>NUCLEOTIDE SEQUENCE</scope>
    <source>
        <strain evidence="4">CBS 232.78</strain>
    </source>
</reference>
<accession>A0AAE0U5A2</accession>
<gene>
    <name evidence="4" type="ORF">B0H63DRAFT_390046</name>
</gene>
<proteinExistence type="predicted"/>
<dbReference type="InterPro" id="IPR001680">
    <property type="entry name" value="WD40_rpt"/>
</dbReference>
<reference evidence="4" key="2">
    <citation type="submission" date="2023-06" db="EMBL/GenBank/DDBJ databases">
        <authorList>
            <consortium name="Lawrence Berkeley National Laboratory"/>
            <person name="Haridas S."/>
            <person name="Hensen N."/>
            <person name="Bonometti L."/>
            <person name="Westerberg I."/>
            <person name="Brannstrom I.O."/>
            <person name="Guillou S."/>
            <person name="Cros-Aarteil S."/>
            <person name="Calhoun S."/>
            <person name="Kuo A."/>
            <person name="Mondo S."/>
            <person name="Pangilinan J."/>
            <person name="Riley R."/>
            <person name="LaButti K."/>
            <person name="Andreopoulos B."/>
            <person name="Lipzen A."/>
            <person name="Chen C."/>
            <person name="Yanf M."/>
            <person name="Daum C."/>
            <person name="Ng V."/>
            <person name="Clum A."/>
            <person name="Steindorff A."/>
            <person name="Ohm R."/>
            <person name="Martin F."/>
            <person name="Silar P."/>
            <person name="Natvig D."/>
            <person name="Lalanne C."/>
            <person name="Gautier V."/>
            <person name="Ament-velasquez S.L."/>
            <person name="Kruys A."/>
            <person name="Hutchinson M.I."/>
            <person name="Powell A.J."/>
            <person name="Barry K."/>
            <person name="Miller A.N."/>
            <person name="Grigoriev I.V."/>
            <person name="Debuchy R."/>
            <person name="Gladieux P."/>
            <person name="Thoren M.H."/>
            <person name="Johannesson H."/>
        </authorList>
    </citation>
    <scope>NUCLEOTIDE SEQUENCE</scope>
    <source>
        <strain evidence="4">CBS 232.78</strain>
    </source>
</reference>
<dbReference type="PROSITE" id="PS50082">
    <property type="entry name" value="WD_REPEATS_2"/>
    <property type="match status" value="1"/>
</dbReference>
<dbReference type="EMBL" id="JAULSW010000002">
    <property type="protein sequence ID" value="KAK3390984.1"/>
    <property type="molecule type" value="Genomic_DNA"/>
</dbReference>
<comment type="caution">
    <text evidence="4">The sequence shown here is derived from an EMBL/GenBank/DDBJ whole genome shotgun (WGS) entry which is preliminary data.</text>
</comment>
<dbReference type="InterPro" id="IPR015943">
    <property type="entry name" value="WD40/YVTN_repeat-like_dom_sf"/>
</dbReference>
<dbReference type="SUPFAM" id="SSF50978">
    <property type="entry name" value="WD40 repeat-like"/>
    <property type="match status" value="1"/>
</dbReference>
<keyword evidence="2" id="KW-0677">Repeat</keyword>
<dbReference type="FunFam" id="2.130.10.10:FF:000725">
    <property type="entry name" value="Nuclear pore complex subunit"/>
    <property type="match status" value="1"/>
</dbReference>
<evidence type="ECO:0000313" key="4">
    <source>
        <dbReference type="EMBL" id="KAK3390984.1"/>
    </source>
</evidence>
<name>A0AAE0U5A2_9PEZI</name>
<evidence type="ECO:0000313" key="5">
    <source>
        <dbReference type="Proteomes" id="UP001285441"/>
    </source>
</evidence>
<evidence type="ECO:0000256" key="3">
    <source>
        <dbReference type="PROSITE-ProRule" id="PRU00221"/>
    </source>
</evidence>
<sequence length="390" mass="42645">MAPGENETDVQTPRKRLIIKSATGGPKLTSTQTPATQFEVAEPPKDAMSALVFAPDAANRLLVSSWDKNLYLYEVGEGTDETKLIKTYPHRAALLNVCFGANENEAFTAGGDMRVMRIDLETGEQTVISKHKEPVRCVVYSREHSILISASWDLTLHIHNLADRSSPSSPLEIKLPGKPHAMSTSPSKVVVAMTARLVHIYDLPTIAAALAKFDGTNAAEIDIQPWQQRESSLKFLTRAVSCMPNDAGYATSSIEGRVAVEWFEDTAESQARKYAFKCHRQAAPEEEGSIDIVYPVHALAFHPVYGTFASGGGDGTVALWDAEAKRRMRQYQKFPESVAALSFSSDGKYLAIGVCPGFETGKMEDYTGEGRTKVFIRELGETEAKGKGPK</sequence>
<feature type="repeat" description="WD" evidence="3">
    <location>
        <begin position="296"/>
        <end position="330"/>
    </location>
</feature>
<evidence type="ECO:0000256" key="2">
    <source>
        <dbReference type="ARBA" id="ARBA00022737"/>
    </source>
</evidence>
<dbReference type="AlphaFoldDB" id="A0AAE0U5A2"/>